<comment type="similarity">
    <text evidence="2">Belongs to the cytochrome ubiquinol oxidase subunit 2 family.</text>
</comment>
<organism evidence="13 14">
    <name type="scientific">Streptomyces coeruleoprunus</name>
    <dbReference type="NCBI Taxonomy" id="285563"/>
    <lineage>
        <taxon>Bacteria</taxon>
        <taxon>Bacillati</taxon>
        <taxon>Actinomycetota</taxon>
        <taxon>Actinomycetes</taxon>
        <taxon>Kitasatosporales</taxon>
        <taxon>Streptomycetaceae</taxon>
        <taxon>Streptomyces</taxon>
    </lineage>
</organism>
<evidence type="ECO:0000256" key="8">
    <source>
        <dbReference type="ARBA" id="ARBA00022982"/>
    </source>
</evidence>
<accession>A0ABV9XEL2</accession>
<dbReference type="InterPro" id="IPR003317">
    <property type="entry name" value="Cyt-d_oxidase_su2"/>
</dbReference>
<feature type="transmembrane region" description="Helical" evidence="12">
    <location>
        <begin position="6"/>
        <end position="36"/>
    </location>
</feature>
<dbReference type="NCBIfam" id="TIGR00203">
    <property type="entry name" value="cydB"/>
    <property type="match status" value="1"/>
</dbReference>
<gene>
    <name evidence="13" type="primary">cydB</name>
    <name evidence="13" type="ORF">ACFPM3_11060</name>
</gene>
<feature type="transmembrane region" description="Helical" evidence="12">
    <location>
        <begin position="194"/>
        <end position="216"/>
    </location>
</feature>
<keyword evidence="4" id="KW-1003">Cell membrane</keyword>
<comment type="subcellular location">
    <subcellularLocation>
        <location evidence="1">Cell membrane</location>
        <topology evidence="1">Multi-pass membrane protein</topology>
    </subcellularLocation>
</comment>
<keyword evidence="3" id="KW-0813">Transport</keyword>
<keyword evidence="10" id="KW-0408">Iron</keyword>
<dbReference type="PIRSF" id="PIRSF000267">
    <property type="entry name" value="Cyt_oxidse_sub2"/>
    <property type="match status" value="1"/>
</dbReference>
<evidence type="ECO:0000256" key="7">
    <source>
        <dbReference type="ARBA" id="ARBA00022723"/>
    </source>
</evidence>
<evidence type="ECO:0000313" key="14">
    <source>
        <dbReference type="Proteomes" id="UP001595829"/>
    </source>
</evidence>
<evidence type="ECO:0000256" key="11">
    <source>
        <dbReference type="ARBA" id="ARBA00023136"/>
    </source>
</evidence>
<keyword evidence="9 12" id="KW-1133">Transmembrane helix</keyword>
<dbReference type="PANTHER" id="PTHR43141:SF5">
    <property type="entry name" value="CYTOCHROME BD-I UBIQUINOL OXIDASE SUBUNIT 2"/>
    <property type="match status" value="1"/>
</dbReference>
<evidence type="ECO:0000256" key="10">
    <source>
        <dbReference type="ARBA" id="ARBA00023004"/>
    </source>
</evidence>
<feature type="transmembrane region" description="Helical" evidence="12">
    <location>
        <begin position="119"/>
        <end position="140"/>
    </location>
</feature>
<keyword evidence="14" id="KW-1185">Reference proteome</keyword>
<feature type="transmembrane region" description="Helical" evidence="12">
    <location>
        <begin position="160"/>
        <end position="182"/>
    </location>
</feature>
<comment type="caution">
    <text evidence="13">The sequence shown here is derived from an EMBL/GenBank/DDBJ whole genome shotgun (WGS) entry which is preliminary data.</text>
</comment>
<keyword evidence="8" id="KW-0249">Electron transport</keyword>
<dbReference type="Proteomes" id="UP001595829">
    <property type="component" value="Unassembled WGS sequence"/>
</dbReference>
<sequence length="334" mass="36566">MELHDIWFVLIAVLWTGYFFLEGFDFGVGVLTKLLARDRAEKRVLINTIGPVWDGNEVWLLTAGGATFAAFPDWYATLFSGFYLPLLAILLCLIVRGVAFEYRAKRPEPRWQHNWEQAIFWCSLVPAVLWGVAFGNLVRGVKIDASKEYVGGLVDLLNPYALLGGLVTLTLFTFHGAVFTALKTVGDIRERARKLAFALGLLTAALSVAFLSWTQVSRGDGTSLVAMAVAVLALAGAVVAIKAGREGWSFALSGVTIAAAVAMLFLTLFPNVMPSSLNPDWSLTVTNASSSPYTLKIMTWCAGIATPLVLLYQGWTYWVFRKRIGTQHIADAAH</sequence>
<evidence type="ECO:0000256" key="9">
    <source>
        <dbReference type="ARBA" id="ARBA00022989"/>
    </source>
</evidence>
<evidence type="ECO:0000256" key="4">
    <source>
        <dbReference type="ARBA" id="ARBA00022475"/>
    </source>
</evidence>
<evidence type="ECO:0000256" key="6">
    <source>
        <dbReference type="ARBA" id="ARBA00022692"/>
    </source>
</evidence>
<keyword evidence="6 12" id="KW-0812">Transmembrane</keyword>
<keyword evidence="5" id="KW-0349">Heme</keyword>
<evidence type="ECO:0000256" key="2">
    <source>
        <dbReference type="ARBA" id="ARBA00007543"/>
    </source>
</evidence>
<feature type="transmembrane region" description="Helical" evidence="12">
    <location>
        <begin position="222"/>
        <end position="241"/>
    </location>
</feature>
<protein>
    <submittedName>
        <fullName evidence="13">Cytochrome d ubiquinol oxidase subunit II</fullName>
    </submittedName>
</protein>
<feature type="transmembrane region" description="Helical" evidence="12">
    <location>
        <begin position="297"/>
        <end position="320"/>
    </location>
</feature>
<feature type="transmembrane region" description="Helical" evidence="12">
    <location>
        <begin position="82"/>
        <end position="99"/>
    </location>
</feature>
<dbReference type="RefSeq" id="WP_345690646.1">
    <property type="nucleotide sequence ID" value="NZ_BAABIT010000001.1"/>
</dbReference>
<keyword evidence="7" id="KW-0479">Metal-binding</keyword>
<reference evidence="14" key="1">
    <citation type="journal article" date="2019" name="Int. J. Syst. Evol. Microbiol.">
        <title>The Global Catalogue of Microorganisms (GCM) 10K type strain sequencing project: providing services to taxonomists for standard genome sequencing and annotation.</title>
        <authorList>
            <consortium name="The Broad Institute Genomics Platform"/>
            <consortium name="The Broad Institute Genome Sequencing Center for Infectious Disease"/>
            <person name="Wu L."/>
            <person name="Ma J."/>
        </authorList>
    </citation>
    <scope>NUCLEOTIDE SEQUENCE [LARGE SCALE GENOMIC DNA]</scope>
    <source>
        <strain evidence="14">CGMCC 4.1648</strain>
    </source>
</reference>
<dbReference type="Pfam" id="PF02322">
    <property type="entry name" value="Cyt_bd_oxida_II"/>
    <property type="match status" value="1"/>
</dbReference>
<keyword evidence="11 12" id="KW-0472">Membrane</keyword>
<proteinExistence type="inferred from homology"/>
<feature type="transmembrane region" description="Helical" evidence="12">
    <location>
        <begin position="248"/>
        <end position="269"/>
    </location>
</feature>
<name>A0ABV9XEL2_9ACTN</name>
<evidence type="ECO:0000313" key="13">
    <source>
        <dbReference type="EMBL" id="MFC5022671.1"/>
    </source>
</evidence>
<evidence type="ECO:0000256" key="1">
    <source>
        <dbReference type="ARBA" id="ARBA00004651"/>
    </source>
</evidence>
<evidence type="ECO:0000256" key="3">
    <source>
        <dbReference type="ARBA" id="ARBA00022448"/>
    </source>
</evidence>
<dbReference type="PANTHER" id="PTHR43141">
    <property type="entry name" value="CYTOCHROME BD2 SUBUNIT II"/>
    <property type="match status" value="1"/>
</dbReference>
<dbReference type="EMBL" id="JBHSJD010000007">
    <property type="protein sequence ID" value="MFC5022671.1"/>
    <property type="molecule type" value="Genomic_DNA"/>
</dbReference>
<evidence type="ECO:0000256" key="12">
    <source>
        <dbReference type="SAM" id="Phobius"/>
    </source>
</evidence>
<evidence type="ECO:0000256" key="5">
    <source>
        <dbReference type="ARBA" id="ARBA00022617"/>
    </source>
</evidence>